<protein>
    <submittedName>
        <fullName evidence="1">Reverse transcriptase</fullName>
    </submittedName>
</protein>
<keyword evidence="1" id="KW-0548">Nucleotidyltransferase</keyword>
<proteinExistence type="predicted"/>
<dbReference type="OrthoDB" id="7554662at2759"/>
<dbReference type="GO" id="GO:0003964">
    <property type="term" value="F:RNA-directed DNA polymerase activity"/>
    <property type="evidence" value="ECO:0007669"/>
    <property type="project" value="UniProtKB-KW"/>
</dbReference>
<keyword evidence="2" id="KW-1185">Reference proteome</keyword>
<evidence type="ECO:0000313" key="1">
    <source>
        <dbReference type="EMBL" id="KMQ85730.1"/>
    </source>
</evidence>
<gene>
    <name evidence="1" type="ORF">RF55_15541</name>
</gene>
<organism evidence="1 2">
    <name type="scientific">Lasius niger</name>
    <name type="common">Black garden ant</name>
    <dbReference type="NCBI Taxonomy" id="67767"/>
    <lineage>
        <taxon>Eukaryota</taxon>
        <taxon>Metazoa</taxon>
        <taxon>Ecdysozoa</taxon>
        <taxon>Arthropoda</taxon>
        <taxon>Hexapoda</taxon>
        <taxon>Insecta</taxon>
        <taxon>Pterygota</taxon>
        <taxon>Neoptera</taxon>
        <taxon>Endopterygota</taxon>
        <taxon>Hymenoptera</taxon>
        <taxon>Apocrita</taxon>
        <taxon>Aculeata</taxon>
        <taxon>Formicoidea</taxon>
        <taxon>Formicidae</taxon>
        <taxon>Formicinae</taxon>
        <taxon>Lasius</taxon>
        <taxon>Lasius</taxon>
    </lineage>
</organism>
<sequence length="94" mass="10351">MACVVREIRDMGLRVSPQKTEAIFFHDGKHGVPPGAHVSVDGTPVWIGTQMKYLGLILDRKWTFIDHFSRLAPRVDRVAAALSRLLSNIGGPDG</sequence>
<keyword evidence="1" id="KW-0808">Transferase</keyword>
<evidence type="ECO:0000313" key="2">
    <source>
        <dbReference type="Proteomes" id="UP000036403"/>
    </source>
</evidence>
<dbReference type="PaxDb" id="67767-A0A0J7MZ59"/>
<comment type="caution">
    <text evidence="1">The sequence shown here is derived from an EMBL/GenBank/DDBJ whole genome shotgun (WGS) entry which is preliminary data.</text>
</comment>
<dbReference type="AlphaFoldDB" id="A0A0J7MZ59"/>
<accession>A0A0J7MZ59</accession>
<dbReference type="EMBL" id="LBMM01013270">
    <property type="protein sequence ID" value="KMQ85730.1"/>
    <property type="molecule type" value="Genomic_DNA"/>
</dbReference>
<keyword evidence="1" id="KW-0695">RNA-directed DNA polymerase</keyword>
<name>A0A0J7MZ59_LASNI</name>
<reference evidence="1 2" key="1">
    <citation type="submission" date="2015-04" db="EMBL/GenBank/DDBJ databases">
        <title>Lasius niger genome sequencing.</title>
        <authorList>
            <person name="Konorov E.A."/>
            <person name="Nikitin M.A."/>
            <person name="Kirill M.V."/>
            <person name="Chang P."/>
        </authorList>
    </citation>
    <scope>NUCLEOTIDE SEQUENCE [LARGE SCALE GENOMIC DNA]</scope>
    <source>
        <tissue evidence="1">Whole</tissue>
    </source>
</reference>
<dbReference type="Proteomes" id="UP000036403">
    <property type="component" value="Unassembled WGS sequence"/>
</dbReference>